<comment type="caution">
    <text evidence="1">The sequence shown here is derived from an EMBL/GenBank/DDBJ whole genome shotgun (WGS) entry which is preliminary data.</text>
</comment>
<gene>
    <name evidence="1" type="ORF">HW452_16715</name>
</gene>
<evidence type="ECO:0000313" key="2">
    <source>
        <dbReference type="Proteomes" id="UP001319846"/>
    </source>
</evidence>
<dbReference type="EMBL" id="JABYQT010000017">
    <property type="protein sequence ID" value="MBZ5489164.1"/>
    <property type="molecule type" value="Genomic_DNA"/>
</dbReference>
<accession>A0ACC5VZ37</accession>
<keyword evidence="2" id="KW-1185">Reference proteome</keyword>
<sequence>MPRPMLKPVDHQNIVLRLLGRTGPAAPEYLTTLAHGHGLPVSLHQIRVACDALVEEEYAAGGGDRYRLTVFGAHEALAVPLLRDYCMGAGGDA</sequence>
<dbReference type="Proteomes" id="UP001319846">
    <property type="component" value="Unassembled WGS sequence"/>
</dbReference>
<evidence type="ECO:0000313" key="1">
    <source>
        <dbReference type="EMBL" id="MBZ5489164.1"/>
    </source>
</evidence>
<proteinExistence type="predicted"/>
<organism evidence="1 2">
    <name type="scientific">Vreelandella aquamarina</name>
    <dbReference type="NCBI Taxonomy" id="77097"/>
    <lineage>
        <taxon>Bacteria</taxon>
        <taxon>Pseudomonadati</taxon>
        <taxon>Pseudomonadota</taxon>
        <taxon>Gammaproteobacteria</taxon>
        <taxon>Oceanospirillales</taxon>
        <taxon>Halomonadaceae</taxon>
        <taxon>Vreelandella</taxon>
    </lineage>
</organism>
<protein>
    <submittedName>
        <fullName evidence="1">Uncharacterized protein</fullName>
    </submittedName>
</protein>
<name>A0ACC5VZ37_9GAMM</name>
<reference evidence="1" key="1">
    <citation type="submission" date="2020-06" db="EMBL/GenBank/DDBJ databases">
        <title>Whole Genome Sequence of Halomonas aquamarina MB598.</title>
        <authorList>
            <person name="Pervaiz M."/>
            <person name="Fariq A."/>
            <person name="Yasmin A."/>
            <person name="Welch M."/>
        </authorList>
    </citation>
    <scope>NUCLEOTIDE SEQUENCE</scope>
    <source>
        <strain evidence="1">MB598</strain>
    </source>
</reference>